<gene>
    <name evidence="9" type="ORF">SAMN05414137_103290</name>
</gene>
<dbReference type="AlphaFoldDB" id="A0A1H7JGU8"/>
<organism evidence="9 10">
    <name type="scientific">Streptacidiphilus jiangxiensis</name>
    <dbReference type="NCBI Taxonomy" id="235985"/>
    <lineage>
        <taxon>Bacteria</taxon>
        <taxon>Bacillati</taxon>
        <taxon>Actinomycetota</taxon>
        <taxon>Actinomycetes</taxon>
        <taxon>Kitasatosporales</taxon>
        <taxon>Streptomycetaceae</taxon>
        <taxon>Streptacidiphilus</taxon>
    </lineage>
</organism>
<sequence length="199" mass="20540">MSSREFDAVVLAGGAASRLGGEDKPALLVAGTSLLDRVLAACDDAEVTVVVGPERATRRAVRWVREEPPGGGPVAGLAAGMGEVAAEVTLLLAADLPFLDSATVRRLLEALAADPELDAAVLVDAGGRDQLLTAAYRTAPLRAALAAVPQPHGARLRAVTGGLRTVRLRDEVGAAVDCDTWEDVERARERAAHTAPPTG</sequence>
<name>A0A1H7JGU8_STRJI</name>
<dbReference type="Proteomes" id="UP000183015">
    <property type="component" value="Unassembled WGS sequence"/>
</dbReference>
<dbReference type="SUPFAM" id="SSF53448">
    <property type="entry name" value="Nucleotide-diphospho-sugar transferases"/>
    <property type="match status" value="1"/>
</dbReference>
<keyword evidence="2" id="KW-0808">Transferase</keyword>
<dbReference type="eggNOG" id="COG0746">
    <property type="taxonomic scope" value="Bacteria"/>
</dbReference>
<evidence type="ECO:0000256" key="2">
    <source>
        <dbReference type="ARBA" id="ARBA00022679"/>
    </source>
</evidence>
<dbReference type="GO" id="GO:0005525">
    <property type="term" value="F:GTP binding"/>
    <property type="evidence" value="ECO:0007669"/>
    <property type="project" value="UniProtKB-KW"/>
</dbReference>
<dbReference type="Pfam" id="PF12804">
    <property type="entry name" value="NTP_transf_3"/>
    <property type="match status" value="1"/>
</dbReference>
<dbReference type="GO" id="GO:0006777">
    <property type="term" value="P:Mo-molybdopterin cofactor biosynthetic process"/>
    <property type="evidence" value="ECO:0007669"/>
    <property type="project" value="UniProtKB-KW"/>
</dbReference>
<keyword evidence="3" id="KW-0479">Metal-binding</keyword>
<dbReference type="InterPro" id="IPR025877">
    <property type="entry name" value="MobA-like_NTP_Trfase"/>
</dbReference>
<keyword evidence="10" id="KW-1185">Reference proteome</keyword>
<dbReference type="InterPro" id="IPR013482">
    <property type="entry name" value="Molybde_CF_guanTrfase"/>
</dbReference>
<dbReference type="GO" id="GO:0046872">
    <property type="term" value="F:metal ion binding"/>
    <property type="evidence" value="ECO:0007669"/>
    <property type="project" value="UniProtKB-KW"/>
</dbReference>
<evidence type="ECO:0000256" key="6">
    <source>
        <dbReference type="ARBA" id="ARBA00023134"/>
    </source>
</evidence>
<dbReference type="STRING" id="235985.SAMN05414137_103290"/>
<protein>
    <submittedName>
        <fullName evidence="9">Molybdopterin-guanine dinucleotide biosynthesis protein A</fullName>
    </submittedName>
</protein>
<evidence type="ECO:0000259" key="8">
    <source>
        <dbReference type="Pfam" id="PF12804"/>
    </source>
</evidence>
<dbReference type="EMBL" id="FOAZ01000003">
    <property type="protein sequence ID" value="SEK73878.1"/>
    <property type="molecule type" value="Genomic_DNA"/>
</dbReference>
<keyword evidence="1" id="KW-0963">Cytoplasm</keyword>
<dbReference type="PANTHER" id="PTHR19136">
    <property type="entry name" value="MOLYBDENUM COFACTOR GUANYLYLTRANSFERASE"/>
    <property type="match status" value="1"/>
</dbReference>
<keyword evidence="6" id="KW-0342">GTP-binding</keyword>
<accession>A0A1H7JGU8</accession>
<dbReference type="CDD" id="cd02503">
    <property type="entry name" value="MobA"/>
    <property type="match status" value="1"/>
</dbReference>
<reference evidence="10" key="1">
    <citation type="submission" date="2016-10" db="EMBL/GenBank/DDBJ databases">
        <authorList>
            <person name="Varghese N."/>
        </authorList>
    </citation>
    <scope>NUCLEOTIDE SEQUENCE [LARGE SCALE GENOMIC DNA]</scope>
    <source>
        <strain evidence="10">DSM 45096 / BCRC 16803 / CGMCC 4.1857 / CIP 109030 / JCM 12277 / KCTC 19219 / NBRC 100920 / 33214</strain>
    </source>
</reference>
<evidence type="ECO:0000313" key="9">
    <source>
        <dbReference type="EMBL" id="SEK73878.1"/>
    </source>
</evidence>
<dbReference type="Gene3D" id="3.90.550.10">
    <property type="entry name" value="Spore Coat Polysaccharide Biosynthesis Protein SpsA, Chain A"/>
    <property type="match status" value="1"/>
</dbReference>
<proteinExistence type="predicted"/>
<keyword evidence="7" id="KW-0501">Molybdenum cofactor biosynthesis</keyword>
<evidence type="ECO:0000256" key="1">
    <source>
        <dbReference type="ARBA" id="ARBA00022490"/>
    </source>
</evidence>
<evidence type="ECO:0000256" key="7">
    <source>
        <dbReference type="ARBA" id="ARBA00023150"/>
    </source>
</evidence>
<dbReference type="GO" id="GO:0016779">
    <property type="term" value="F:nucleotidyltransferase activity"/>
    <property type="evidence" value="ECO:0007669"/>
    <property type="project" value="UniProtKB-ARBA"/>
</dbReference>
<dbReference type="InterPro" id="IPR029044">
    <property type="entry name" value="Nucleotide-diphossugar_trans"/>
</dbReference>
<keyword evidence="5" id="KW-0460">Magnesium</keyword>
<dbReference type="PANTHER" id="PTHR19136:SF81">
    <property type="entry name" value="MOLYBDENUM COFACTOR GUANYLYLTRANSFERASE"/>
    <property type="match status" value="1"/>
</dbReference>
<keyword evidence="4" id="KW-0547">Nucleotide-binding</keyword>
<feature type="domain" description="MobA-like NTP transferase" evidence="8">
    <location>
        <begin position="8"/>
        <end position="155"/>
    </location>
</feature>
<evidence type="ECO:0000256" key="4">
    <source>
        <dbReference type="ARBA" id="ARBA00022741"/>
    </source>
</evidence>
<evidence type="ECO:0000256" key="5">
    <source>
        <dbReference type="ARBA" id="ARBA00022842"/>
    </source>
</evidence>
<evidence type="ECO:0000256" key="3">
    <source>
        <dbReference type="ARBA" id="ARBA00022723"/>
    </source>
</evidence>
<evidence type="ECO:0000313" key="10">
    <source>
        <dbReference type="Proteomes" id="UP000183015"/>
    </source>
</evidence>